<dbReference type="InterPro" id="IPR029044">
    <property type="entry name" value="Nucleotide-diphossugar_trans"/>
</dbReference>
<organism evidence="5 6">
    <name type="scientific">Cercospora kikuchii</name>
    <dbReference type="NCBI Taxonomy" id="84275"/>
    <lineage>
        <taxon>Eukaryota</taxon>
        <taxon>Fungi</taxon>
        <taxon>Dikarya</taxon>
        <taxon>Ascomycota</taxon>
        <taxon>Pezizomycotina</taxon>
        <taxon>Dothideomycetes</taxon>
        <taxon>Dothideomycetidae</taxon>
        <taxon>Mycosphaerellales</taxon>
        <taxon>Mycosphaerellaceae</taxon>
        <taxon>Cercospora</taxon>
    </lineage>
</organism>
<evidence type="ECO:0000256" key="4">
    <source>
        <dbReference type="SAM" id="Phobius"/>
    </source>
</evidence>
<evidence type="ECO:0000256" key="3">
    <source>
        <dbReference type="ARBA" id="ARBA00022679"/>
    </source>
</evidence>
<evidence type="ECO:0000313" key="5">
    <source>
        <dbReference type="EMBL" id="GIZ47241.1"/>
    </source>
</evidence>
<keyword evidence="4" id="KW-0812">Transmembrane</keyword>
<keyword evidence="4" id="KW-1133">Transmembrane helix</keyword>
<dbReference type="GeneID" id="68295913"/>
<sequence>MLAAYKQLPLPITHHRSSVVAMTTLVRIFFVFVFSLTFFVVVFHMTAAYNDFHRITIDTLGKYSPTKFNPAAALRPESWRSIIRLGSQRSRIGTCTVAHGKHLEGYQRALNTHAEHGNYHSYPTYLLDHPILDGLWSKESALLDVLLQELSKAKNEQLEWLVWFDADTVIMNKLIPLETFLPPEERNDVHLLYTRDWNGLNNGVFILRVSNWSLEFLSSIVAYRSFKPEDKLPFTEQSAMDKVMQLDKYKDGVIECPPQWFNAYPGDGGDKDVHYDHRPGQMLVHFAGIGDKSKAINEWIDKLERDRTKWEIPLSRTNYEKQIEEFWRGLKEARSQVQTERTKVEKEKAEKKKAEVGIKIEANERHVHVDKHKPFSFLQDATGSKNAAKDPRDHRRELWDGLIL</sequence>
<name>A0A9P3CRB8_9PEZI</name>
<keyword evidence="2" id="KW-0328">Glycosyltransferase</keyword>
<dbReference type="InterPro" id="IPR008630">
    <property type="entry name" value="Glyco_trans_34"/>
</dbReference>
<comment type="similarity">
    <text evidence="1">Belongs to the glycosyltransferase 34 family.</text>
</comment>
<accession>A0A9P3CRB8</accession>
<dbReference type="AlphaFoldDB" id="A0A9P3CRB8"/>
<dbReference type="GO" id="GO:0000139">
    <property type="term" value="C:Golgi membrane"/>
    <property type="evidence" value="ECO:0007669"/>
    <property type="project" value="TreeGrafter"/>
</dbReference>
<dbReference type="Proteomes" id="UP000825890">
    <property type="component" value="Unassembled WGS sequence"/>
</dbReference>
<keyword evidence="3" id="KW-0808">Transferase</keyword>
<dbReference type="RefSeq" id="XP_044661728.1">
    <property type="nucleotide sequence ID" value="XM_044805793.1"/>
</dbReference>
<dbReference type="Gene3D" id="3.90.550.10">
    <property type="entry name" value="Spore Coat Polysaccharide Biosynthesis Protein SpsA, Chain A"/>
    <property type="match status" value="1"/>
</dbReference>
<evidence type="ECO:0008006" key="7">
    <source>
        <dbReference type="Google" id="ProtNLM"/>
    </source>
</evidence>
<keyword evidence="6" id="KW-1185">Reference proteome</keyword>
<gene>
    <name evidence="5" type="ORF">CKM354_001033800</name>
</gene>
<reference evidence="5 6" key="1">
    <citation type="submission" date="2021-01" db="EMBL/GenBank/DDBJ databases">
        <title>Cercospora kikuchii MAFF 305040 whole genome shotgun sequence.</title>
        <authorList>
            <person name="Kashiwa T."/>
            <person name="Suzuki T."/>
        </authorList>
    </citation>
    <scope>NUCLEOTIDE SEQUENCE [LARGE SCALE GENOMIC DNA]</scope>
    <source>
        <strain evidence="5 6">MAFF 305040</strain>
    </source>
</reference>
<proteinExistence type="inferred from homology"/>
<dbReference type="PANTHER" id="PTHR31306">
    <property type="entry name" value="ALPHA-1,6-MANNOSYLTRANSFERASE MNN11-RELATED"/>
    <property type="match status" value="1"/>
</dbReference>
<evidence type="ECO:0000256" key="1">
    <source>
        <dbReference type="ARBA" id="ARBA00005664"/>
    </source>
</evidence>
<dbReference type="PANTHER" id="PTHR31306:SF8">
    <property type="entry name" value="GLYCOSYLTRANSFERASE FAMILY 34 PROTEIN"/>
    <property type="match status" value="1"/>
</dbReference>
<evidence type="ECO:0000313" key="6">
    <source>
        <dbReference type="Proteomes" id="UP000825890"/>
    </source>
</evidence>
<dbReference type="OrthoDB" id="407658at2759"/>
<protein>
    <recommendedName>
        <fullName evidence="7">Glycosyltransferase family 34 protein</fullName>
    </recommendedName>
</protein>
<dbReference type="GO" id="GO:0006487">
    <property type="term" value="P:protein N-linked glycosylation"/>
    <property type="evidence" value="ECO:0007669"/>
    <property type="project" value="TreeGrafter"/>
</dbReference>
<dbReference type="GO" id="GO:0016757">
    <property type="term" value="F:glycosyltransferase activity"/>
    <property type="evidence" value="ECO:0007669"/>
    <property type="project" value="UniProtKB-KW"/>
</dbReference>
<keyword evidence="4" id="KW-0472">Membrane</keyword>
<feature type="transmembrane region" description="Helical" evidence="4">
    <location>
        <begin position="20"/>
        <end position="43"/>
    </location>
</feature>
<evidence type="ECO:0000256" key="2">
    <source>
        <dbReference type="ARBA" id="ARBA00022676"/>
    </source>
</evidence>
<dbReference type="Pfam" id="PF05637">
    <property type="entry name" value="Glyco_transf_34"/>
    <property type="match status" value="1"/>
</dbReference>
<comment type="caution">
    <text evidence="5">The sequence shown here is derived from an EMBL/GenBank/DDBJ whole genome shotgun (WGS) entry which is preliminary data.</text>
</comment>
<dbReference type="SUPFAM" id="SSF53448">
    <property type="entry name" value="Nucleotide-diphospho-sugar transferases"/>
    <property type="match status" value="1"/>
</dbReference>
<dbReference type="EMBL" id="BOLY01000007">
    <property type="protein sequence ID" value="GIZ47241.1"/>
    <property type="molecule type" value="Genomic_DNA"/>
</dbReference>